<dbReference type="InterPro" id="IPR013538">
    <property type="entry name" value="ASHA1/2-like_C"/>
</dbReference>
<protein>
    <submittedName>
        <fullName evidence="3">SRPBCC domain-containing protein</fullName>
    </submittedName>
</protein>
<evidence type="ECO:0000313" key="4">
    <source>
        <dbReference type="Proteomes" id="UP001257277"/>
    </source>
</evidence>
<comment type="caution">
    <text evidence="3">The sequence shown here is derived from an EMBL/GenBank/DDBJ whole genome shotgun (WGS) entry which is preliminary data.</text>
</comment>
<proteinExistence type="inferred from homology"/>
<name>A0ABU3LG26_9FLAO</name>
<organism evidence="3 4">
    <name type="scientific">Asprobacillus argus</name>
    <dbReference type="NCBI Taxonomy" id="3076534"/>
    <lineage>
        <taxon>Bacteria</taxon>
        <taxon>Pseudomonadati</taxon>
        <taxon>Bacteroidota</taxon>
        <taxon>Flavobacteriia</taxon>
        <taxon>Flavobacteriales</taxon>
        <taxon>Flavobacteriaceae</taxon>
        <taxon>Asprobacillus</taxon>
    </lineage>
</organism>
<dbReference type="Proteomes" id="UP001257277">
    <property type="component" value="Unassembled WGS sequence"/>
</dbReference>
<dbReference type="Gene3D" id="3.30.530.20">
    <property type="match status" value="1"/>
</dbReference>
<dbReference type="InterPro" id="IPR023393">
    <property type="entry name" value="START-like_dom_sf"/>
</dbReference>
<dbReference type="RefSeq" id="WP_349241339.1">
    <property type="nucleotide sequence ID" value="NZ_JAVTTO010000002.1"/>
</dbReference>
<dbReference type="CDD" id="cd07814">
    <property type="entry name" value="SRPBCC_CalC_Aha1-like"/>
    <property type="match status" value="1"/>
</dbReference>
<keyword evidence="4" id="KW-1185">Reference proteome</keyword>
<evidence type="ECO:0000259" key="2">
    <source>
        <dbReference type="Pfam" id="PF08327"/>
    </source>
</evidence>
<dbReference type="EMBL" id="JAVTTO010000002">
    <property type="protein sequence ID" value="MDT7832088.1"/>
    <property type="molecule type" value="Genomic_DNA"/>
</dbReference>
<gene>
    <name evidence="3" type="ORF">RQM59_06830</name>
</gene>
<evidence type="ECO:0000256" key="1">
    <source>
        <dbReference type="ARBA" id="ARBA00006817"/>
    </source>
</evidence>
<sequence>MKDVITKERVFKQPIDKVWNAISVGEEISAWFIKADFKAKKGYGYTFTASEEKGCVNITGEVKQSDPYTLSYTWIVDGTTAVTTVTWKLESVDDGTKLFLEHSGISNYEGETAVKMFENFSGGWMNCMDQLDNYVNTTVHAG</sequence>
<accession>A0ABU3LG26</accession>
<dbReference type="Pfam" id="PF08327">
    <property type="entry name" value="AHSA1"/>
    <property type="match status" value="1"/>
</dbReference>
<comment type="similarity">
    <text evidence="1">Belongs to the AHA1 family.</text>
</comment>
<evidence type="ECO:0000313" key="3">
    <source>
        <dbReference type="EMBL" id="MDT7832088.1"/>
    </source>
</evidence>
<feature type="domain" description="Activator of Hsp90 ATPase homologue 1/2-like C-terminal" evidence="2">
    <location>
        <begin position="14"/>
        <end position="135"/>
    </location>
</feature>
<reference evidence="3 4" key="1">
    <citation type="submission" date="2023-09" db="EMBL/GenBank/DDBJ databases">
        <title>Novel taxa isolated from Blanes Bay.</title>
        <authorList>
            <person name="Rey-Velasco X."/>
            <person name="Lucena T."/>
        </authorList>
    </citation>
    <scope>NUCLEOTIDE SEQUENCE [LARGE SCALE GENOMIC DNA]</scope>
    <source>
        <strain evidence="3 4">S356</strain>
    </source>
</reference>
<dbReference type="SUPFAM" id="SSF55961">
    <property type="entry name" value="Bet v1-like"/>
    <property type="match status" value="1"/>
</dbReference>